<name>A0A3P7KUI9_STRVU</name>
<reference evidence="1 2" key="1">
    <citation type="submission" date="2018-11" db="EMBL/GenBank/DDBJ databases">
        <authorList>
            <consortium name="Pathogen Informatics"/>
        </authorList>
    </citation>
    <scope>NUCLEOTIDE SEQUENCE [LARGE SCALE GENOMIC DNA]</scope>
</reference>
<dbReference type="SUPFAM" id="SSF49313">
    <property type="entry name" value="Cadherin-like"/>
    <property type="match status" value="1"/>
</dbReference>
<dbReference type="InterPro" id="IPR015919">
    <property type="entry name" value="Cadherin-like_sf"/>
</dbReference>
<keyword evidence="2" id="KW-1185">Reference proteome</keyword>
<organism evidence="1 2">
    <name type="scientific">Strongylus vulgaris</name>
    <name type="common">Blood worm</name>
    <dbReference type="NCBI Taxonomy" id="40348"/>
    <lineage>
        <taxon>Eukaryota</taxon>
        <taxon>Metazoa</taxon>
        <taxon>Ecdysozoa</taxon>
        <taxon>Nematoda</taxon>
        <taxon>Chromadorea</taxon>
        <taxon>Rhabditida</taxon>
        <taxon>Rhabditina</taxon>
        <taxon>Rhabditomorpha</taxon>
        <taxon>Strongyloidea</taxon>
        <taxon>Strongylidae</taxon>
        <taxon>Strongylus</taxon>
    </lineage>
</organism>
<sequence>MYSLQDSIELFSIHPRSGILTVQHPEFLTLNTYGSKANLTVMATDKKTSITTTIDITLTPIAEGLKGFKFVKVWIYCGYVEVE</sequence>
<accession>A0A3P7KUI9</accession>
<dbReference type="Gene3D" id="2.60.40.60">
    <property type="entry name" value="Cadherins"/>
    <property type="match status" value="1"/>
</dbReference>
<dbReference type="GO" id="GO:0016020">
    <property type="term" value="C:membrane"/>
    <property type="evidence" value="ECO:0007669"/>
    <property type="project" value="InterPro"/>
</dbReference>
<dbReference type="OrthoDB" id="9990384at2759"/>
<dbReference type="GO" id="GO:0005509">
    <property type="term" value="F:calcium ion binding"/>
    <property type="evidence" value="ECO:0007669"/>
    <property type="project" value="InterPro"/>
</dbReference>
<dbReference type="EMBL" id="UYYB01034183">
    <property type="protein sequence ID" value="VDM74105.1"/>
    <property type="molecule type" value="Genomic_DNA"/>
</dbReference>
<protein>
    <recommendedName>
        <fullName evidence="3">Cadherin domain-containing protein</fullName>
    </recommendedName>
</protein>
<dbReference type="Proteomes" id="UP000270094">
    <property type="component" value="Unassembled WGS sequence"/>
</dbReference>
<dbReference type="AlphaFoldDB" id="A0A3P7KUI9"/>
<evidence type="ECO:0000313" key="2">
    <source>
        <dbReference type="Proteomes" id="UP000270094"/>
    </source>
</evidence>
<evidence type="ECO:0008006" key="3">
    <source>
        <dbReference type="Google" id="ProtNLM"/>
    </source>
</evidence>
<gene>
    <name evidence="1" type="ORF">SVUK_LOCUS9103</name>
</gene>
<dbReference type="CDD" id="cd11304">
    <property type="entry name" value="Cadherin_repeat"/>
    <property type="match status" value="1"/>
</dbReference>
<evidence type="ECO:0000313" key="1">
    <source>
        <dbReference type="EMBL" id="VDM74105.1"/>
    </source>
</evidence>
<proteinExistence type="predicted"/>